<comment type="similarity">
    <text evidence="1">Belongs to the peptidase S13 family.</text>
</comment>
<dbReference type="PANTHER" id="PTHR30023">
    <property type="entry name" value="D-ALANYL-D-ALANINE CARBOXYPEPTIDASE"/>
    <property type="match status" value="1"/>
</dbReference>
<dbReference type="NCBIfam" id="TIGR00666">
    <property type="entry name" value="PBP4"/>
    <property type="match status" value="1"/>
</dbReference>
<accession>A0ABV3SV10</accession>
<evidence type="ECO:0000256" key="2">
    <source>
        <dbReference type="ARBA" id="ARBA00022801"/>
    </source>
</evidence>
<sequence length="461" mass="46932">MTRRKPRRRWPFVLLTIFVVLVVAAGGAAYALGWAGRWLGTDKPATPPMPALSMRPVTAATGQVAAPATTGRLKPAAVRRALAGLLGDAALGRHVLAEVSPLSGAPVLAKGSGAATPASVTKLLTTTAALSSLGAQHRFTTTVTRAGGRITLVGGGDPLLSSDDLDELAAHTATALRKAGVSRVRLAYDAGLFVGPSIDPHWPQTYIPEEVVAPISALTVDEAHTPGPDGQLGTADDGRELRPADEAARAFAADLRKAGVTVAGTPAKGATRGDEIASVEGRTVAEIVEHTLQLSDNEAAEILLRHVGEKAGDASFAGGVRAVERTLTGLGVDASGLTMYDGSGLSREDRLTPAALTGVLQLAASSHHPELSAVLSGLPVAGFSGSLADRFEGDATHGRGLVRAKTGTLTGVSALAGLVTDQRGTPMVVVVMADRIAPTDTLDARAALDDALAALATCACS</sequence>
<dbReference type="RefSeq" id="WP_367990940.1">
    <property type="nucleotide sequence ID" value="NZ_JBFPJR010000002.1"/>
</dbReference>
<keyword evidence="3" id="KW-0121">Carboxypeptidase</keyword>
<dbReference type="InterPro" id="IPR000667">
    <property type="entry name" value="Peptidase_S13"/>
</dbReference>
<dbReference type="GO" id="GO:0009002">
    <property type="term" value="F:serine-type D-Ala-D-Ala carboxypeptidase activity"/>
    <property type="evidence" value="ECO:0007669"/>
    <property type="project" value="UniProtKB-EC"/>
</dbReference>
<gene>
    <name evidence="3" type="primary">dacB</name>
    <name evidence="3" type="ORF">AB3X52_01565</name>
</gene>
<dbReference type="PANTHER" id="PTHR30023:SF0">
    <property type="entry name" value="PENICILLIN-SENSITIVE CARBOXYPEPTIDASE A"/>
    <property type="match status" value="1"/>
</dbReference>
<evidence type="ECO:0000313" key="3">
    <source>
        <dbReference type="EMBL" id="MEX0426289.1"/>
    </source>
</evidence>
<dbReference type="Gene3D" id="3.50.80.20">
    <property type="entry name" value="D-Ala-D-Ala carboxypeptidase C, peptidase S13"/>
    <property type="match status" value="1"/>
</dbReference>
<organism evidence="3 4">
    <name type="scientific">Nocardioides eburneus</name>
    <dbReference type="NCBI Taxonomy" id="3231482"/>
    <lineage>
        <taxon>Bacteria</taxon>
        <taxon>Bacillati</taxon>
        <taxon>Actinomycetota</taxon>
        <taxon>Actinomycetes</taxon>
        <taxon>Propionibacteriales</taxon>
        <taxon>Nocardioidaceae</taxon>
        <taxon>Nocardioides</taxon>
    </lineage>
</organism>
<proteinExistence type="inferred from homology"/>
<dbReference type="InterPro" id="IPR012338">
    <property type="entry name" value="Beta-lactam/transpept-like"/>
</dbReference>
<dbReference type="PRINTS" id="PR00922">
    <property type="entry name" value="DADACBPTASE3"/>
</dbReference>
<evidence type="ECO:0000313" key="4">
    <source>
        <dbReference type="Proteomes" id="UP001556631"/>
    </source>
</evidence>
<dbReference type="Gene3D" id="3.40.710.10">
    <property type="entry name" value="DD-peptidase/beta-lactamase superfamily"/>
    <property type="match status" value="1"/>
</dbReference>
<protein>
    <submittedName>
        <fullName evidence="3">D-alanyl-D-alanine carboxypeptidase/D-alanyl-D-alanine-endopeptidase</fullName>
        <ecNumber evidence="3">3.4.16.4</ecNumber>
    </submittedName>
</protein>
<dbReference type="Pfam" id="PF02113">
    <property type="entry name" value="Peptidase_S13"/>
    <property type="match status" value="2"/>
</dbReference>
<dbReference type="EC" id="3.4.16.4" evidence="3"/>
<keyword evidence="4" id="KW-1185">Reference proteome</keyword>
<reference evidence="3 4" key="1">
    <citation type="submission" date="2024-07" db="EMBL/GenBank/DDBJ databases">
        <authorList>
            <person name="Lee S."/>
            <person name="Kang M."/>
        </authorList>
    </citation>
    <scope>NUCLEOTIDE SEQUENCE [LARGE SCALE GENOMIC DNA]</scope>
    <source>
        <strain evidence="3 4">DS6</strain>
    </source>
</reference>
<name>A0ABV3SV10_9ACTN</name>
<dbReference type="SUPFAM" id="SSF56601">
    <property type="entry name" value="beta-lactamase/transpeptidase-like"/>
    <property type="match status" value="1"/>
</dbReference>
<dbReference type="Proteomes" id="UP001556631">
    <property type="component" value="Unassembled WGS sequence"/>
</dbReference>
<keyword evidence="2 3" id="KW-0378">Hydrolase</keyword>
<dbReference type="EMBL" id="JBFPJR010000002">
    <property type="protein sequence ID" value="MEX0426289.1"/>
    <property type="molecule type" value="Genomic_DNA"/>
</dbReference>
<comment type="caution">
    <text evidence="3">The sequence shown here is derived from an EMBL/GenBank/DDBJ whole genome shotgun (WGS) entry which is preliminary data.</text>
</comment>
<evidence type="ECO:0000256" key="1">
    <source>
        <dbReference type="ARBA" id="ARBA00006096"/>
    </source>
</evidence>
<keyword evidence="3" id="KW-0645">Protease</keyword>